<evidence type="ECO:0000256" key="1">
    <source>
        <dbReference type="SAM" id="MobiDB-lite"/>
    </source>
</evidence>
<feature type="region of interest" description="Disordered" evidence="1">
    <location>
        <begin position="15"/>
        <end position="40"/>
    </location>
</feature>
<name>A0AAV2KN61_KNICA</name>
<keyword evidence="3" id="KW-1185">Reference proteome</keyword>
<proteinExistence type="predicted"/>
<accession>A0AAV2KN61</accession>
<reference evidence="2 3" key="1">
    <citation type="submission" date="2024-04" db="EMBL/GenBank/DDBJ databases">
        <authorList>
            <person name="Waldvogel A.-M."/>
            <person name="Schoenle A."/>
        </authorList>
    </citation>
    <scope>NUCLEOTIDE SEQUENCE [LARGE SCALE GENOMIC DNA]</scope>
</reference>
<dbReference type="EMBL" id="OZ035841">
    <property type="protein sequence ID" value="CAL1590033.1"/>
    <property type="molecule type" value="Genomic_DNA"/>
</dbReference>
<evidence type="ECO:0000313" key="3">
    <source>
        <dbReference type="Proteomes" id="UP001497482"/>
    </source>
</evidence>
<gene>
    <name evidence="2" type="ORF">KC01_LOCUS19604</name>
</gene>
<dbReference type="Proteomes" id="UP001497482">
    <property type="component" value="Chromosome 19"/>
</dbReference>
<evidence type="ECO:0000313" key="2">
    <source>
        <dbReference type="EMBL" id="CAL1590033.1"/>
    </source>
</evidence>
<organism evidence="2 3">
    <name type="scientific">Knipowitschia caucasica</name>
    <name type="common">Caucasian dwarf goby</name>
    <name type="synonym">Pomatoschistus caucasicus</name>
    <dbReference type="NCBI Taxonomy" id="637954"/>
    <lineage>
        <taxon>Eukaryota</taxon>
        <taxon>Metazoa</taxon>
        <taxon>Chordata</taxon>
        <taxon>Craniata</taxon>
        <taxon>Vertebrata</taxon>
        <taxon>Euteleostomi</taxon>
        <taxon>Actinopterygii</taxon>
        <taxon>Neopterygii</taxon>
        <taxon>Teleostei</taxon>
        <taxon>Neoteleostei</taxon>
        <taxon>Acanthomorphata</taxon>
        <taxon>Gobiaria</taxon>
        <taxon>Gobiiformes</taxon>
        <taxon>Gobioidei</taxon>
        <taxon>Gobiidae</taxon>
        <taxon>Gobiinae</taxon>
        <taxon>Knipowitschia</taxon>
    </lineage>
</organism>
<dbReference type="AlphaFoldDB" id="A0AAV2KN61"/>
<sequence length="90" mass="9569">MYKMFVPVCAQAGSRARATVAPLPPSSSPSSLSSSLGPPPVKVSRPALTFLSSSSWGDDRQAPTPCVRAPRHKRIGNILLEPRLGEDEQA</sequence>
<protein>
    <submittedName>
        <fullName evidence="2">Uncharacterized protein</fullName>
    </submittedName>
</protein>